<accession>A0A4R3KBE2</accession>
<proteinExistence type="predicted"/>
<name>A0A4R3KBE2_9FIRM</name>
<dbReference type="AlphaFoldDB" id="A0A4R3KBE2"/>
<dbReference type="EMBL" id="SLZZ01000006">
    <property type="protein sequence ID" value="TCS80323.1"/>
    <property type="molecule type" value="Genomic_DNA"/>
</dbReference>
<keyword evidence="2" id="KW-1185">Reference proteome</keyword>
<dbReference type="Proteomes" id="UP000295726">
    <property type="component" value="Unassembled WGS sequence"/>
</dbReference>
<comment type="caution">
    <text evidence="1">The sequence shown here is derived from an EMBL/GenBank/DDBJ whole genome shotgun (WGS) entry which is preliminary data.</text>
</comment>
<protein>
    <submittedName>
        <fullName evidence="1">Uncharacterized protein</fullName>
    </submittedName>
</protein>
<organism evidence="1 2">
    <name type="scientific">Muricomes intestini</name>
    <dbReference type="NCBI Taxonomy" id="1796634"/>
    <lineage>
        <taxon>Bacteria</taxon>
        <taxon>Bacillati</taxon>
        <taxon>Bacillota</taxon>
        <taxon>Clostridia</taxon>
        <taxon>Lachnospirales</taxon>
        <taxon>Lachnospiraceae</taxon>
        <taxon>Muricomes</taxon>
    </lineage>
</organism>
<reference evidence="1 2" key="1">
    <citation type="submission" date="2019-03" db="EMBL/GenBank/DDBJ databases">
        <title>Genomic Encyclopedia of Type Strains, Phase IV (KMG-IV): sequencing the most valuable type-strain genomes for metagenomic binning, comparative biology and taxonomic classification.</title>
        <authorList>
            <person name="Goeker M."/>
        </authorList>
    </citation>
    <scope>NUCLEOTIDE SEQUENCE [LARGE SCALE GENOMIC DNA]</scope>
    <source>
        <strain evidence="1 2">DSM 29489</strain>
    </source>
</reference>
<evidence type="ECO:0000313" key="2">
    <source>
        <dbReference type="Proteomes" id="UP000295726"/>
    </source>
</evidence>
<gene>
    <name evidence="1" type="ORF">EDD59_106149</name>
</gene>
<evidence type="ECO:0000313" key="1">
    <source>
        <dbReference type="EMBL" id="TCS80323.1"/>
    </source>
</evidence>
<sequence>MVDNKFIQCNACGTKINLRIQVGAYDIPFHIQCPTCQSTMHGKVYIEEYNINVENADVTNCDDKEFYSVELSAEFPTRKSNIQKARRG</sequence>